<keyword evidence="1" id="KW-0238">DNA-binding</keyword>
<dbReference type="EMBL" id="JACJVP010000007">
    <property type="protein sequence ID" value="MBB6670423.1"/>
    <property type="molecule type" value="Genomic_DNA"/>
</dbReference>
<accession>A0A7X0RNA3</accession>
<evidence type="ECO:0000313" key="4">
    <source>
        <dbReference type="Proteomes" id="UP000547209"/>
    </source>
</evidence>
<dbReference type="PANTHER" id="PTHR46558">
    <property type="entry name" value="TRACRIPTIONAL REGULATORY PROTEIN-RELATED-RELATED"/>
    <property type="match status" value="1"/>
</dbReference>
<dbReference type="RefSeq" id="WP_185141848.1">
    <property type="nucleotide sequence ID" value="NZ_JACJVP010000007.1"/>
</dbReference>
<feature type="domain" description="HTH cro/C1-type" evidence="2">
    <location>
        <begin position="10"/>
        <end position="64"/>
    </location>
</feature>
<keyword evidence="4" id="KW-1185">Reference proteome</keyword>
<organism evidence="3 4">
    <name type="scientific">Cohnella nanjingensis</name>
    <dbReference type="NCBI Taxonomy" id="1387779"/>
    <lineage>
        <taxon>Bacteria</taxon>
        <taxon>Bacillati</taxon>
        <taxon>Bacillota</taxon>
        <taxon>Bacilli</taxon>
        <taxon>Bacillales</taxon>
        <taxon>Paenibacillaceae</taxon>
        <taxon>Cohnella</taxon>
    </lineage>
</organism>
<dbReference type="CDD" id="cd00093">
    <property type="entry name" value="HTH_XRE"/>
    <property type="match status" value="1"/>
</dbReference>
<protein>
    <submittedName>
        <fullName evidence="3">Helix-turn-helix transcriptional regulator</fullName>
    </submittedName>
</protein>
<name>A0A7X0RNA3_9BACL</name>
<sequence>MDMRKIGALISTLRKEKGMTQAEFAEQLNLSHQAVSKWERGESLPDVGTLPAIGRLLGTTIDDLLTGERRTVEPAGAAAELSLAAEAESLPVQASPAVGERPVVHAGRAQEEEAVEPDPSEASPTSIREILRLAPFLSSEALDLILEEAAEDQLNLKAVQGLAPFVSRSTLARLADRAFSSPSEVGQLVELAPFLASEQLDRLVRRAEDDPIDGDVVQALAPFLSQDTLHFLVERAWNDEGASVGAIQGLAPFLSRERLVQLLDRADPGSMNADVLSGLAPFVPGEALERLIRRMLNKIHTTAAE</sequence>
<dbReference type="GO" id="GO:0003677">
    <property type="term" value="F:DNA binding"/>
    <property type="evidence" value="ECO:0007669"/>
    <property type="project" value="UniProtKB-KW"/>
</dbReference>
<dbReference type="Gene3D" id="1.10.260.40">
    <property type="entry name" value="lambda repressor-like DNA-binding domains"/>
    <property type="match status" value="1"/>
</dbReference>
<dbReference type="SMART" id="SM00530">
    <property type="entry name" value="HTH_XRE"/>
    <property type="match status" value="1"/>
</dbReference>
<evidence type="ECO:0000259" key="2">
    <source>
        <dbReference type="PROSITE" id="PS50943"/>
    </source>
</evidence>
<evidence type="ECO:0000256" key="1">
    <source>
        <dbReference type="ARBA" id="ARBA00023125"/>
    </source>
</evidence>
<dbReference type="InterPro" id="IPR010982">
    <property type="entry name" value="Lambda_DNA-bd_dom_sf"/>
</dbReference>
<dbReference type="Pfam" id="PF01381">
    <property type="entry name" value="HTH_3"/>
    <property type="match status" value="1"/>
</dbReference>
<dbReference type="Proteomes" id="UP000547209">
    <property type="component" value="Unassembled WGS sequence"/>
</dbReference>
<dbReference type="InterPro" id="IPR001387">
    <property type="entry name" value="Cro/C1-type_HTH"/>
</dbReference>
<reference evidence="3 4" key="1">
    <citation type="submission" date="2020-08" db="EMBL/GenBank/DDBJ databases">
        <title>Cohnella phylogeny.</title>
        <authorList>
            <person name="Dunlap C."/>
        </authorList>
    </citation>
    <scope>NUCLEOTIDE SEQUENCE [LARGE SCALE GENOMIC DNA]</scope>
    <source>
        <strain evidence="3 4">DSM 28246</strain>
    </source>
</reference>
<dbReference type="PANTHER" id="PTHR46558:SF11">
    <property type="entry name" value="HTH-TYPE TRANSCRIPTIONAL REGULATOR XRE"/>
    <property type="match status" value="1"/>
</dbReference>
<evidence type="ECO:0000313" key="3">
    <source>
        <dbReference type="EMBL" id="MBB6670423.1"/>
    </source>
</evidence>
<comment type="caution">
    <text evidence="3">The sequence shown here is derived from an EMBL/GenBank/DDBJ whole genome shotgun (WGS) entry which is preliminary data.</text>
</comment>
<dbReference type="SUPFAM" id="SSF47413">
    <property type="entry name" value="lambda repressor-like DNA-binding domains"/>
    <property type="match status" value="1"/>
</dbReference>
<proteinExistence type="predicted"/>
<gene>
    <name evidence="3" type="ORF">H7C19_06955</name>
</gene>
<dbReference type="AlphaFoldDB" id="A0A7X0RNA3"/>
<dbReference type="PROSITE" id="PS50943">
    <property type="entry name" value="HTH_CROC1"/>
    <property type="match status" value="1"/>
</dbReference>